<keyword evidence="8" id="KW-1185">Reference proteome</keyword>
<dbReference type="AlphaFoldDB" id="A0A8J1UAG0"/>
<dbReference type="OrthoDB" id="6126739at2759"/>
<keyword evidence="3 6" id="KW-1133">Transmembrane helix</keyword>
<dbReference type="Gene3D" id="1.20.140.150">
    <property type="match status" value="1"/>
</dbReference>
<evidence type="ECO:0000256" key="4">
    <source>
        <dbReference type="ARBA" id="ARBA00023136"/>
    </source>
</evidence>
<dbReference type="Proteomes" id="UP000749559">
    <property type="component" value="Unassembled WGS sequence"/>
</dbReference>
<evidence type="ECO:0000313" key="7">
    <source>
        <dbReference type="EMBL" id="CAH1795119.1"/>
    </source>
</evidence>
<dbReference type="PANTHER" id="PTHR21215">
    <property type="entry name" value="LD36024P"/>
    <property type="match status" value="1"/>
</dbReference>
<organism evidence="7 8">
    <name type="scientific">Owenia fusiformis</name>
    <name type="common">Polychaete worm</name>
    <dbReference type="NCBI Taxonomy" id="6347"/>
    <lineage>
        <taxon>Eukaryota</taxon>
        <taxon>Metazoa</taxon>
        <taxon>Spiralia</taxon>
        <taxon>Lophotrochozoa</taxon>
        <taxon>Annelida</taxon>
        <taxon>Polychaeta</taxon>
        <taxon>Sedentaria</taxon>
        <taxon>Canalipalpata</taxon>
        <taxon>Sabellida</taxon>
        <taxon>Oweniida</taxon>
        <taxon>Oweniidae</taxon>
        <taxon>Owenia</taxon>
    </lineage>
</organism>
<dbReference type="InterPro" id="IPR004031">
    <property type="entry name" value="PMP22/EMP/MP20/Claudin"/>
</dbReference>
<name>A0A8J1UAG0_OWEFU</name>
<feature type="transmembrane region" description="Helical" evidence="6">
    <location>
        <begin position="121"/>
        <end position="145"/>
    </location>
</feature>
<feature type="non-terminal residue" evidence="7">
    <location>
        <position position="1"/>
    </location>
</feature>
<feature type="compositionally biased region" description="Basic and acidic residues" evidence="5">
    <location>
        <begin position="262"/>
        <end position="307"/>
    </location>
</feature>
<dbReference type="Pfam" id="PF13903">
    <property type="entry name" value="Claudin_2"/>
    <property type="match status" value="1"/>
</dbReference>
<evidence type="ECO:0000256" key="1">
    <source>
        <dbReference type="ARBA" id="ARBA00004141"/>
    </source>
</evidence>
<evidence type="ECO:0000256" key="2">
    <source>
        <dbReference type="ARBA" id="ARBA00022692"/>
    </source>
</evidence>
<sequence length="320" mass="36202">MGAAGYIGAAAVFTAIALLMSALGFATDFWQYNVVDRAALKTSTVKAVGENINTNPEYFTRNQGLFRECFPGNDTTFLDSLDQSRLLDGYCVYVDLRWTETIATTANESEDYWARLHLLRAWIVFLGLSLVFLLAACISGAVACWKTSEGVARTSGFLVFVAAFFLAGAMAFFHGAEYLEKNIIQDTSKTEIYNVWPNDLKIATARKYGWSYIVTWTGFACSAVGGILYLVAASKISEKRWREKRVTHVYDNYSSTGTKYPPPERDFRGNGHVQDYPRESRAVQDYPRESRVVQDYPRESRDYRTMPEQRGPPADDYYYQ</sequence>
<gene>
    <name evidence="7" type="ORF">OFUS_LOCUS19703</name>
</gene>
<feature type="region of interest" description="Disordered" evidence="5">
    <location>
        <begin position="253"/>
        <end position="320"/>
    </location>
</feature>
<comment type="caution">
    <text evidence="7">The sequence shown here is derived from an EMBL/GenBank/DDBJ whole genome shotgun (WGS) entry which is preliminary data.</text>
</comment>
<dbReference type="GO" id="GO:0016020">
    <property type="term" value="C:membrane"/>
    <property type="evidence" value="ECO:0007669"/>
    <property type="project" value="UniProtKB-SubCell"/>
</dbReference>
<protein>
    <submittedName>
        <fullName evidence="7">Uncharacterized protein</fullName>
    </submittedName>
</protein>
<reference evidence="7" key="1">
    <citation type="submission" date="2022-03" db="EMBL/GenBank/DDBJ databases">
        <authorList>
            <person name="Martin C."/>
        </authorList>
    </citation>
    <scope>NUCLEOTIDE SEQUENCE</scope>
</reference>
<feature type="transmembrane region" description="Helical" evidence="6">
    <location>
        <begin position="157"/>
        <end position="176"/>
    </location>
</feature>
<keyword evidence="2 6" id="KW-0812">Transmembrane</keyword>
<comment type="subcellular location">
    <subcellularLocation>
        <location evidence="1">Membrane</location>
        <topology evidence="1">Multi-pass membrane protein</topology>
    </subcellularLocation>
</comment>
<dbReference type="PANTHER" id="PTHR21215:SF0">
    <property type="entry name" value="LD36024P"/>
    <property type="match status" value="1"/>
</dbReference>
<evidence type="ECO:0000313" key="8">
    <source>
        <dbReference type="Proteomes" id="UP000749559"/>
    </source>
</evidence>
<evidence type="ECO:0000256" key="6">
    <source>
        <dbReference type="SAM" id="Phobius"/>
    </source>
</evidence>
<proteinExistence type="predicted"/>
<evidence type="ECO:0000256" key="3">
    <source>
        <dbReference type="ARBA" id="ARBA00022989"/>
    </source>
</evidence>
<keyword evidence="4 6" id="KW-0472">Membrane</keyword>
<accession>A0A8J1UAG0</accession>
<feature type="transmembrane region" description="Helical" evidence="6">
    <location>
        <begin position="210"/>
        <end position="232"/>
    </location>
</feature>
<dbReference type="EMBL" id="CAIIXF020000009">
    <property type="protein sequence ID" value="CAH1795119.1"/>
    <property type="molecule type" value="Genomic_DNA"/>
</dbReference>
<evidence type="ECO:0000256" key="5">
    <source>
        <dbReference type="SAM" id="MobiDB-lite"/>
    </source>
</evidence>